<keyword evidence="6 12" id="KW-0378">Hydrolase</keyword>
<evidence type="ECO:0000256" key="2">
    <source>
        <dbReference type="ARBA" id="ARBA00009046"/>
    </source>
</evidence>
<dbReference type="SUPFAM" id="SSF109604">
    <property type="entry name" value="HD-domain/PDEase-like"/>
    <property type="match status" value="1"/>
</dbReference>
<dbReference type="PROSITE" id="PS51192">
    <property type="entry name" value="HELICASE_ATP_BIND_1"/>
    <property type="match status" value="1"/>
</dbReference>
<dbReference type="RefSeq" id="WP_184021910.1">
    <property type="nucleotide sequence ID" value="NZ_JACHFD010000032.1"/>
</dbReference>
<keyword evidence="7 12" id="KW-0347">Helicase</keyword>
<dbReference type="AlphaFoldDB" id="A0A840V6N4"/>
<dbReference type="NCBIfam" id="TIGR01596">
    <property type="entry name" value="cas3_HD"/>
    <property type="match status" value="1"/>
</dbReference>
<dbReference type="Pfam" id="PF00270">
    <property type="entry name" value="DEAD"/>
    <property type="match status" value="1"/>
</dbReference>
<keyword evidence="3" id="KW-0540">Nuclease</keyword>
<evidence type="ECO:0000256" key="8">
    <source>
        <dbReference type="ARBA" id="ARBA00022840"/>
    </source>
</evidence>
<dbReference type="GO" id="GO:0003676">
    <property type="term" value="F:nucleic acid binding"/>
    <property type="evidence" value="ECO:0007669"/>
    <property type="project" value="InterPro"/>
</dbReference>
<dbReference type="InterPro" id="IPR038257">
    <property type="entry name" value="CRISPR-assoc_Cas3_HD_sf"/>
</dbReference>
<dbReference type="EC" id="3.6.4.-" evidence="12"/>
<dbReference type="GO" id="GO:0051607">
    <property type="term" value="P:defense response to virus"/>
    <property type="evidence" value="ECO:0007669"/>
    <property type="project" value="UniProtKB-KW"/>
</dbReference>
<keyword evidence="4" id="KW-0479">Metal-binding</keyword>
<proteinExistence type="inferred from homology"/>
<dbReference type="GO" id="GO:0004386">
    <property type="term" value="F:helicase activity"/>
    <property type="evidence" value="ECO:0007669"/>
    <property type="project" value="UniProtKB-KW"/>
</dbReference>
<dbReference type="Gene3D" id="3.40.50.300">
    <property type="entry name" value="P-loop containing nucleotide triphosphate hydrolases"/>
    <property type="match status" value="2"/>
</dbReference>
<dbReference type="InterPro" id="IPR014001">
    <property type="entry name" value="Helicase_ATP-bd"/>
</dbReference>
<keyword evidence="12" id="KW-0255">Endonuclease</keyword>
<evidence type="ECO:0000259" key="10">
    <source>
        <dbReference type="PROSITE" id="PS51192"/>
    </source>
</evidence>
<dbReference type="InterPro" id="IPR011545">
    <property type="entry name" value="DEAD/DEAH_box_helicase_dom"/>
</dbReference>
<comment type="caution">
    <text evidence="12">The sequence shown here is derived from an EMBL/GenBank/DDBJ whole genome shotgun (WGS) entry which is preliminary data.</text>
</comment>
<dbReference type="SUPFAM" id="SSF52540">
    <property type="entry name" value="P-loop containing nucleoside triphosphate hydrolases"/>
    <property type="match status" value="1"/>
</dbReference>
<dbReference type="CDD" id="cd09641">
    <property type="entry name" value="Cas3''_I"/>
    <property type="match status" value="1"/>
</dbReference>
<name>A0A840V6N4_9BACT</name>
<evidence type="ECO:0000256" key="5">
    <source>
        <dbReference type="ARBA" id="ARBA00022741"/>
    </source>
</evidence>
<dbReference type="Pfam" id="PF18019">
    <property type="entry name" value="Cas3_HD"/>
    <property type="match status" value="1"/>
</dbReference>
<evidence type="ECO:0000256" key="7">
    <source>
        <dbReference type="ARBA" id="ARBA00022806"/>
    </source>
</evidence>
<dbReference type="InterPro" id="IPR006474">
    <property type="entry name" value="Helicase_Cas3_CRISPR-ass_core"/>
</dbReference>
<dbReference type="GO" id="GO:0004519">
    <property type="term" value="F:endonuclease activity"/>
    <property type="evidence" value="ECO:0007669"/>
    <property type="project" value="UniProtKB-KW"/>
</dbReference>
<gene>
    <name evidence="12" type="ORF">HNR46_003946</name>
</gene>
<dbReference type="Proteomes" id="UP000557717">
    <property type="component" value="Unassembled WGS sequence"/>
</dbReference>
<dbReference type="EMBL" id="JACHFD010000032">
    <property type="protein sequence ID" value="MBB5353685.1"/>
    <property type="molecule type" value="Genomic_DNA"/>
</dbReference>
<keyword evidence="5" id="KW-0547">Nucleotide-binding</keyword>
<dbReference type="GO" id="GO:0005524">
    <property type="term" value="F:ATP binding"/>
    <property type="evidence" value="ECO:0007669"/>
    <property type="project" value="UniProtKB-KW"/>
</dbReference>
<dbReference type="GO" id="GO:0046872">
    <property type="term" value="F:metal ion binding"/>
    <property type="evidence" value="ECO:0007669"/>
    <property type="project" value="UniProtKB-KW"/>
</dbReference>
<evidence type="ECO:0000256" key="6">
    <source>
        <dbReference type="ARBA" id="ARBA00022801"/>
    </source>
</evidence>
<dbReference type="EC" id="3.1.-.-" evidence="12"/>
<comment type="similarity">
    <text evidence="2">In the central section; belongs to the CRISPR-associated helicase Cas3 family.</text>
</comment>
<evidence type="ECO:0000313" key="12">
    <source>
        <dbReference type="EMBL" id="MBB5353685.1"/>
    </source>
</evidence>
<dbReference type="InterPro" id="IPR006483">
    <property type="entry name" value="CRISPR-assoc_Cas3_HD"/>
</dbReference>
<dbReference type="Pfam" id="PF22590">
    <property type="entry name" value="Cas3-like_C_2"/>
    <property type="match status" value="1"/>
</dbReference>
<protein>
    <submittedName>
        <fullName evidence="12">CRISPR-associated endonuclease/helicase Cas3</fullName>
        <ecNumber evidence="12">3.1.-.-</ecNumber>
        <ecNumber evidence="12">3.6.4.-</ecNumber>
    </submittedName>
</protein>
<dbReference type="SMART" id="SM00487">
    <property type="entry name" value="DEXDc"/>
    <property type="match status" value="1"/>
</dbReference>
<keyword evidence="9" id="KW-0051">Antiviral defense</keyword>
<dbReference type="InterPro" id="IPR027417">
    <property type="entry name" value="P-loop_NTPase"/>
</dbReference>
<feature type="domain" description="HD Cas3-type" evidence="11">
    <location>
        <begin position="15"/>
        <end position="217"/>
    </location>
</feature>
<organism evidence="12 13">
    <name type="scientific">Haloferula luteola</name>
    <dbReference type="NCBI Taxonomy" id="595692"/>
    <lineage>
        <taxon>Bacteria</taxon>
        <taxon>Pseudomonadati</taxon>
        <taxon>Verrucomicrobiota</taxon>
        <taxon>Verrucomicrobiia</taxon>
        <taxon>Verrucomicrobiales</taxon>
        <taxon>Verrucomicrobiaceae</taxon>
        <taxon>Haloferula</taxon>
    </lineage>
</organism>
<dbReference type="CDD" id="cd17930">
    <property type="entry name" value="DEXHc_cas3"/>
    <property type="match status" value="1"/>
</dbReference>
<dbReference type="SMART" id="SM00490">
    <property type="entry name" value="HELICc"/>
    <property type="match status" value="1"/>
</dbReference>
<feature type="domain" description="Helicase ATP-binding" evidence="10">
    <location>
        <begin position="272"/>
        <end position="454"/>
    </location>
</feature>
<evidence type="ECO:0000256" key="1">
    <source>
        <dbReference type="ARBA" id="ARBA00006847"/>
    </source>
</evidence>
<evidence type="ECO:0000313" key="13">
    <source>
        <dbReference type="Proteomes" id="UP000557717"/>
    </source>
</evidence>
<sequence>MNQSGDCYIAHVRKTDGATQTVEIHLTETAELCSLFASVIGLQLCGRLLGLLHDLGKYSSAFQQYIRDVTGLNGEEAKSTAEKRRDKVDHATSGAQYVWGAHKAGNVPCFMAQVLANVIMSHHSRSGMKDFIDLTGKSPFLIRLGSHKTHKQEVLDKANPAIRSEIDRLLASPSLVAEFKSAITAINGSTSECVPRQNAFSLLTRYLFSCLLDADRLSTADFENPRSAEFRTTGHSPDWNTLLNRFESHIAAFESAPEINQIRALISNECRAASTRPDRLFTLQVPTGGGKTLASLRFALHRAASPETHRVDRIIYILPYTSILDQNAKIARNILGDEAVLEHHSNLSDEKDTWRNRVLSENWDTPVVFTTSVQFLNSLFAAGTKTARRMHQLSNAILIFDEIQSLPVKTVHLFNNAIHFLTQQGHTTVVLCTATMPLLQSVDSKLGALPLTQENEIIGNKTSLFDKLKRTTIIDDCRPEEWSNQEVAAYARDLQNRHHSLLIVCNTKNSALQLFDLLKSNPDAPVIHLSTNMCPAHRRHRISQIHAKLDPKHPQPVFCISTQLIEAGVDLDFGCVIRSLAGLDSIVQAAGRCNRHGNREMGFVHVLNFKEEKLGSSLKDIELAQQITLRILHEYTDNPARFDHDLLSARAMERYYGYYFYQRADEMSYPCEAGKGKPPLAKSCNLLDLLSLNQSSLNEANRTSNAAASSLLFKHSYSTAAQAFQVIDAPTQGIIVPYNADGHCGSDLIGKLAASYTNEQVTLADQVRLHKQAQQYTVNAFPKVIEKLAAEGALREVQPGEGIYYLDERYYHADLGVTLEALSEQHLLNI</sequence>
<dbReference type="Gene3D" id="1.10.3210.30">
    <property type="match status" value="1"/>
</dbReference>
<dbReference type="InterPro" id="IPR001650">
    <property type="entry name" value="Helicase_C-like"/>
</dbReference>
<keyword evidence="13" id="KW-1185">Reference proteome</keyword>
<reference evidence="12 13" key="1">
    <citation type="submission" date="2020-08" db="EMBL/GenBank/DDBJ databases">
        <title>Genomic Encyclopedia of Type Strains, Phase IV (KMG-IV): sequencing the most valuable type-strain genomes for metagenomic binning, comparative biology and taxonomic classification.</title>
        <authorList>
            <person name="Goeker M."/>
        </authorList>
    </citation>
    <scope>NUCLEOTIDE SEQUENCE [LARGE SCALE GENOMIC DNA]</scope>
    <source>
        <strain evidence="12 13">YC6886</strain>
    </source>
</reference>
<keyword evidence="8" id="KW-0067">ATP-binding</keyword>
<dbReference type="PROSITE" id="PS51643">
    <property type="entry name" value="HD_CAS3"/>
    <property type="match status" value="1"/>
</dbReference>
<evidence type="ECO:0000256" key="3">
    <source>
        <dbReference type="ARBA" id="ARBA00022722"/>
    </source>
</evidence>
<dbReference type="GO" id="GO:0016787">
    <property type="term" value="F:hydrolase activity"/>
    <property type="evidence" value="ECO:0007669"/>
    <property type="project" value="UniProtKB-KW"/>
</dbReference>
<evidence type="ECO:0000259" key="11">
    <source>
        <dbReference type="PROSITE" id="PS51643"/>
    </source>
</evidence>
<dbReference type="InterPro" id="IPR054712">
    <property type="entry name" value="Cas3-like_dom"/>
</dbReference>
<dbReference type="NCBIfam" id="TIGR01587">
    <property type="entry name" value="cas3_core"/>
    <property type="match status" value="1"/>
</dbReference>
<evidence type="ECO:0000256" key="9">
    <source>
        <dbReference type="ARBA" id="ARBA00023118"/>
    </source>
</evidence>
<evidence type="ECO:0000256" key="4">
    <source>
        <dbReference type="ARBA" id="ARBA00022723"/>
    </source>
</evidence>
<accession>A0A840V6N4</accession>
<comment type="similarity">
    <text evidence="1">In the N-terminal section; belongs to the CRISPR-associated nuclease Cas3-HD family.</text>
</comment>